<sequence length="60" mass="7031">MAAQINRRTSVLFRRYRVFIRRSALISDPEPKIIPQLICDPELKTQFKAPFYHNSQKAGL</sequence>
<protein>
    <submittedName>
        <fullName evidence="1">Uncharacterized protein</fullName>
    </submittedName>
</protein>
<proteinExistence type="predicted"/>
<dbReference type="EMBL" id="UINC01046608">
    <property type="protein sequence ID" value="SVB54849.1"/>
    <property type="molecule type" value="Genomic_DNA"/>
</dbReference>
<organism evidence="1">
    <name type="scientific">marine metagenome</name>
    <dbReference type="NCBI Taxonomy" id="408172"/>
    <lineage>
        <taxon>unclassified sequences</taxon>
        <taxon>metagenomes</taxon>
        <taxon>ecological metagenomes</taxon>
    </lineage>
</organism>
<reference evidence="1" key="1">
    <citation type="submission" date="2018-05" db="EMBL/GenBank/DDBJ databases">
        <authorList>
            <person name="Lanie J.A."/>
            <person name="Ng W.-L."/>
            <person name="Kazmierczak K.M."/>
            <person name="Andrzejewski T.M."/>
            <person name="Davidsen T.M."/>
            <person name="Wayne K.J."/>
            <person name="Tettelin H."/>
            <person name="Glass J.I."/>
            <person name="Rusch D."/>
            <person name="Podicherti R."/>
            <person name="Tsui H.-C.T."/>
            <person name="Winkler M.E."/>
        </authorList>
    </citation>
    <scope>NUCLEOTIDE SEQUENCE</scope>
</reference>
<evidence type="ECO:0000313" key="1">
    <source>
        <dbReference type="EMBL" id="SVB54849.1"/>
    </source>
</evidence>
<gene>
    <name evidence="1" type="ORF">METZ01_LOCUS207703</name>
</gene>
<name>A0A382EWL1_9ZZZZ</name>
<dbReference type="AlphaFoldDB" id="A0A382EWL1"/>
<accession>A0A382EWL1</accession>